<evidence type="ECO:0000313" key="2">
    <source>
        <dbReference type="EMBL" id="KDR43192.1"/>
    </source>
</evidence>
<dbReference type="NCBIfam" id="TIGR01841">
    <property type="entry name" value="phasin"/>
    <property type="match status" value="1"/>
</dbReference>
<evidence type="ECO:0000259" key="1">
    <source>
        <dbReference type="Pfam" id="PF09361"/>
    </source>
</evidence>
<protein>
    <submittedName>
        <fullName evidence="2">Phasin (PHA-granule associated protein)</fullName>
    </submittedName>
</protein>
<accession>A0A069PS01</accession>
<dbReference type="Proteomes" id="UP000027466">
    <property type="component" value="Unassembled WGS sequence"/>
</dbReference>
<proteinExistence type="predicted"/>
<dbReference type="Pfam" id="PF09361">
    <property type="entry name" value="Phasin_2"/>
    <property type="match status" value="1"/>
</dbReference>
<keyword evidence="3" id="KW-1185">Reference proteome</keyword>
<dbReference type="InterPro" id="IPR018968">
    <property type="entry name" value="Phasin"/>
</dbReference>
<evidence type="ECO:0000313" key="3">
    <source>
        <dbReference type="Proteomes" id="UP000027466"/>
    </source>
</evidence>
<feature type="domain" description="Phasin" evidence="1">
    <location>
        <begin position="7"/>
        <end position="106"/>
    </location>
</feature>
<dbReference type="RefSeq" id="WP_035939090.1">
    <property type="nucleotide sequence ID" value="NZ_CADFFX010000019.1"/>
</dbReference>
<organism evidence="2 3">
    <name type="scientific">Caballeronia glathei</name>
    <dbReference type="NCBI Taxonomy" id="60547"/>
    <lineage>
        <taxon>Bacteria</taxon>
        <taxon>Pseudomonadati</taxon>
        <taxon>Pseudomonadota</taxon>
        <taxon>Betaproteobacteria</taxon>
        <taxon>Burkholderiales</taxon>
        <taxon>Burkholderiaceae</taxon>
        <taxon>Caballeronia</taxon>
    </lineage>
</organism>
<dbReference type="AlphaFoldDB" id="A0A069PS01"/>
<comment type="caution">
    <text evidence="2">The sequence shown here is derived from an EMBL/GenBank/DDBJ whole genome shotgun (WGS) entry which is preliminary data.</text>
</comment>
<sequence>MSSLDPEQLSASQKAGFDTIFGIAARTFEGFEKLVALNAQTVRTTIAENQELAGKVVLARDPQEFFALQTGHMQASAERMQAYWRDVYEIMTGAQGVLASVAEAQFRKSQQDAQSYVDSLARNAPAGSEAVVSAWKSAIGAAAESANSAYEAAKKAAKQVVEVAESNASAASKGVAQQLSAVGKAASSSKK</sequence>
<reference evidence="2 3" key="1">
    <citation type="submission" date="2014-03" db="EMBL/GenBank/DDBJ databases">
        <title>Draft Genome Sequences of Four Burkholderia Strains.</title>
        <authorList>
            <person name="Liu X.Y."/>
            <person name="Li C.X."/>
            <person name="Xu J.H."/>
        </authorList>
    </citation>
    <scope>NUCLEOTIDE SEQUENCE [LARGE SCALE GENOMIC DNA]</scope>
    <source>
        <strain evidence="2 3">DSM 50014</strain>
    </source>
</reference>
<dbReference type="STRING" id="60547.GCA_000751215_06153"/>
<name>A0A069PS01_9BURK</name>
<dbReference type="InterPro" id="IPR010127">
    <property type="entry name" value="Phasin_subfam-1"/>
</dbReference>
<gene>
    <name evidence="2" type="ORF">BG61_40125</name>
</gene>
<dbReference type="EMBL" id="JFHC01000009">
    <property type="protein sequence ID" value="KDR43192.1"/>
    <property type="molecule type" value="Genomic_DNA"/>
</dbReference>